<dbReference type="VEuPathDB" id="GiardiaDB:SS50377_21882"/>
<dbReference type="InterPro" id="IPR027417">
    <property type="entry name" value="P-loop_NTPase"/>
</dbReference>
<protein>
    <submittedName>
        <fullName evidence="4">Rab GTPase-like family protein</fullName>
    </submittedName>
    <submittedName>
        <fullName evidence="3">Small GTP-binding domain-containing protein</fullName>
    </submittedName>
</protein>
<evidence type="ECO:0000313" key="3">
    <source>
        <dbReference type="EMBL" id="EST44424.1"/>
    </source>
</evidence>
<evidence type="ECO:0000313" key="4">
    <source>
        <dbReference type="EMBL" id="KAH0576319.1"/>
    </source>
</evidence>
<evidence type="ECO:0000313" key="5">
    <source>
        <dbReference type="Proteomes" id="UP000018208"/>
    </source>
</evidence>
<dbReference type="GO" id="GO:0005525">
    <property type="term" value="F:GTP binding"/>
    <property type="evidence" value="ECO:0007669"/>
    <property type="project" value="UniProtKB-KW"/>
</dbReference>
<dbReference type="GO" id="GO:0003924">
    <property type="term" value="F:GTPase activity"/>
    <property type="evidence" value="ECO:0007669"/>
    <property type="project" value="InterPro"/>
</dbReference>
<name>V6LUD8_9EUKA</name>
<gene>
    <name evidence="3" type="ORF">SS50377_15730</name>
    <name evidence="4" type="ORF">SS50377_21882</name>
</gene>
<dbReference type="Pfam" id="PF00071">
    <property type="entry name" value="Ras"/>
    <property type="match status" value="1"/>
</dbReference>
<keyword evidence="1" id="KW-0547">Nucleotide-binding</keyword>
<keyword evidence="5" id="KW-1185">Reference proteome</keyword>
<organism evidence="3">
    <name type="scientific">Spironucleus salmonicida</name>
    <dbReference type="NCBI Taxonomy" id="348837"/>
    <lineage>
        <taxon>Eukaryota</taxon>
        <taxon>Metamonada</taxon>
        <taxon>Diplomonadida</taxon>
        <taxon>Hexamitidae</taxon>
        <taxon>Hexamitinae</taxon>
        <taxon>Spironucleus</taxon>
    </lineage>
</organism>
<dbReference type="PROSITE" id="PS51419">
    <property type="entry name" value="RAB"/>
    <property type="match status" value="1"/>
</dbReference>
<dbReference type="SMART" id="SM00175">
    <property type="entry name" value="RAB"/>
    <property type="match status" value="1"/>
</dbReference>
<evidence type="ECO:0000256" key="1">
    <source>
        <dbReference type="ARBA" id="ARBA00022741"/>
    </source>
</evidence>
<dbReference type="AlphaFoldDB" id="V6LUD8"/>
<dbReference type="InterPro" id="IPR001806">
    <property type="entry name" value="Small_GTPase"/>
</dbReference>
<reference evidence="4" key="2">
    <citation type="submission" date="2020-12" db="EMBL/GenBank/DDBJ databases">
        <title>New Spironucleus salmonicida genome in near-complete chromosomes.</title>
        <authorList>
            <person name="Xu F."/>
            <person name="Kurt Z."/>
            <person name="Jimenez-Gonzalez A."/>
            <person name="Astvaldsson A."/>
            <person name="Andersson J.O."/>
            <person name="Svard S.G."/>
        </authorList>
    </citation>
    <scope>NUCLEOTIDE SEQUENCE</scope>
    <source>
        <strain evidence="4">ATCC 50377</strain>
    </source>
</reference>
<dbReference type="InterPro" id="IPR050227">
    <property type="entry name" value="Rab"/>
</dbReference>
<dbReference type="PANTHER" id="PTHR47977">
    <property type="entry name" value="RAS-RELATED PROTEIN RAB"/>
    <property type="match status" value="1"/>
</dbReference>
<accession>V6LUD8</accession>
<sequence>MPIVRAEVAILGDVQTGKTSLIHAFLNETPKQILPTMLPEIYSKKLRIPESDTHVELYLLDTPAHPLAWQITQKAITDSTFLILTVSSTSKDSFDLCSHWLRTFRDATMIEKPKGVLVVNQFEGTSVMSESESQSFAKTLGLHCVWVSVNSGKDVDLPFAMISQFAFNQNKREKDAQQ</sequence>
<dbReference type="Proteomes" id="UP000018208">
    <property type="component" value="Unassembled WGS sequence"/>
</dbReference>
<dbReference type="OrthoDB" id="265044at2759"/>
<dbReference type="Gene3D" id="3.40.50.300">
    <property type="entry name" value="P-loop containing nucleotide triphosphate hydrolases"/>
    <property type="match status" value="1"/>
</dbReference>
<proteinExistence type="predicted"/>
<keyword evidence="2" id="KW-0342">GTP-binding</keyword>
<dbReference type="EMBL" id="KI546116">
    <property type="protein sequence ID" value="EST44424.1"/>
    <property type="molecule type" value="Genomic_DNA"/>
</dbReference>
<dbReference type="SUPFAM" id="SSF52540">
    <property type="entry name" value="P-loop containing nucleoside triphosphate hydrolases"/>
    <property type="match status" value="1"/>
</dbReference>
<dbReference type="EMBL" id="AUWU02000002">
    <property type="protein sequence ID" value="KAH0576319.1"/>
    <property type="molecule type" value="Genomic_DNA"/>
</dbReference>
<reference evidence="3 4" key="1">
    <citation type="journal article" date="2014" name="PLoS Genet.">
        <title>The Genome of Spironucleus salmonicida Highlights a Fish Pathogen Adapted to Fluctuating Environments.</title>
        <authorList>
            <person name="Xu F."/>
            <person name="Jerlstrom-Hultqvist J."/>
            <person name="Einarsson E."/>
            <person name="Astvaldsson A."/>
            <person name="Svard S.G."/>
            <person name="Andersson J.O."/>
        </authorList>
    </citation>
    <scope>NUCLEOTIDE SEQUENCE</scope>
    <source>
        <strain evidence="4">ATCC 50377</strain>
    </source>
</reference>
<evidence type="ECO:0000256" key="2">
    <source>
        <dbReference type="ARBA" id="ARBA00023134"/>
    </source>
</evidence>